<dbReference type="Gene3D" id="3.40.50.1820">
    <property type="entry name" value="alpha/beta hydrolase"/>
    <property type="match status" value="1"/>
</dbReference>
<comment type="caution">
    <text evidence="2">The sequence shown here is derived from an EMBL/GenBank/DDBJ whole genome shotgun (WGS) entry which is preliminary data.</text>
</comment>
<dbReference type="PANTHER" id="PTHR37017">
    <property type="entry name" value="AB HYDROLASE-1 DOMAIN-CONTAINING PROTEIN-RELATED"/>
    <property type="match status" value="1"/>
</dbReference>
<accession>A0A0H2KN80</accession>
<protein>
    <recommendedName>
        <fullName evidence="1">AB hydrolase-1 domain-containing protein</fullName>
    </recommendedName>
</protein>
<organism evidence="2 3">
    <name type="scientific">Cellulosimicrobium funkei</name>
    <dbReference type="NCBI Taxonomy" id="264251"/>
    <lineage>
        <taxon>Bacteria</taxon>
        <taxon>Bacillati</taxon>
        <taxon>Actinomycetota</taxon>
        <taxon>Actinomycetes</taxon>
        <taxon>Micrococcales</taxon>
        <taxon>Promicromonosporaceae</taxon>
        <taxon>Cellulosimicrobium</taxon>
    </lineage>
</organism>
<dbReference type="RefSeq" id="WP_047233006.1">
    <property type="nucleotide sequence ID" value="NZ_JNBQ01000012.1"/>
</dbReference>
<sequence length="225" mass="24269">MTTFLLLPGAGGDPAYWDLLAPELARLGHLPVPVDLPQHDEGYGWADLTDVAVASLHHAAGPAERDDLVVVAQSMGAYVGPLVCEREAVRLLVLLNPMIPLPGETGADWWRATDHAARRAETGLGPFDPVDDFLHDVPDAVAAVVQRSDRQPSERSFAEPWPAPSWPAVPTVVLQGADDRLFPVAFQRDVARERLGTEVETLPGGHLVALSRPVELAARLEALAR</sequence>
<dbReference type="PATRIC" id="fig|264251.5.peg.2336"/>
<evidence type="ECO:0000313" key="2">
    <source>
        <dbReference type="EMBL" id="KLN34618.1"/>
    </source>
</evidence>
<dbReference type="EMBL" id="JNBQ01000012">
    <property type="protein sequence ID" value="KLN34618.1"/>
    <property type="molecule type" value="Genomic_DNA"/>
</dbReference>
<proteinExistence type="predicted"/>
<reference evidence="2 3" key="1">
    <citation type="submission" date="2014-05" db="EMBL/GenBank/DDBJ databases">
        <title>Cellulosimicrobium funkei U11 genome.</title>
        <authorList>
            <person name="Hu C."/>
            <person name="Gong Y."/>
            <person name="Wan W."/>
            <person name="Jiang M."/>
        </authorList>
    </citation>
    <scope>NUCLEOTIDE SEQUENCE [LARGE SCALE GENOMIC DNA]</scope>
    <source>
        <strain evidence="2 3">U11</strain>
    </source>
</reference>
<feature type="domain" description="AB hydrolase-1" evidence="1">
    <location>
        <begin position="4"/>
        <end position="218"/>
    </location>
</feature>
<dbReference type="Proteomes" id="UP000035265">
    <property type="component" value="Unassembled WGS sequence"/>
</dbReference>
<dbReference type="Pfam" id="PF12697">
    <property type="entry name" value="Abhydrolase_6"/>
    <property type="match status" value="1"/>
</dbReference>
<evidence type="ECO:0000259" key="1">
    <source>
        <dbReference type="Pfam" id="PF12697"/>
    </source>
</evidence>
<evidence type="ECO:0000313" key="3">
    <source>
        <dbReference type="Proteomes" id="UP000035265"/>
    </source>
</evidence>
<gene>
    <name evidence="2" type="ORF">FB00_11475</name>
</gene>
<dbReference type="InterPro" id="IPR052897">
    <property type="entry name" value="Sec-Metab_Biosynth_Hydrolase"/>
</dbReference>
<keyword evidence="3" id="KW-1185">Reference proteome</keyword>
<dbReference type="AlphaFoldDB" id="A0A0H2KN80"/>
<dbReference type="InterPro" id="IPR029058">
    <property type="entry name" value="AB_hydrolase_fold"/>
</dbReference>
<dbReference type="STRING" id="264251.FB00_11475"/>
<dbReference type="GO" id="GO:0003824">
    <property type="term" value="F:catalytic activity"/>
    <property type="evidence" value="ECO:0007669"/>
    <property type="project" value="UniProtKB-ARBA"/>
</dbReference>
<dbReference type="SUPFAM" id="SSF53474">
    <property type="entry name" value="alpha/beta-Hydrolases"/>
    <property type="match status" value="1"/>
</dbReference>
<dbReference type="PANTHER" id="PTHR37017:SF11">
    <property type="entry name" value="ESTERASE_LIPASE_THIOESTERASE DOMAIN-CONTAINING PROTEIN"/>
    <property type="match status" value="1"/>
</dbReference>
<dbReference type="InterPro" id="IPR000073">
    <property type="entry name" value="AB_hydrolase_1"/>
</dbReference>
<name>A0A0H2KN80_9MICO</name>